<name>I0GXD7_ACTM4</name>
<keyword evidence="3" id="KW-0378">Hydrolase</keyword>
<keyword evidence="6" id="KW-0732">Signal</keyword>
<feature type="region of interest" description="Disordered" evidence="5">
    <location>
        <begin position="419"/>
        <end position="594"/>
    </location>
</feature>
<dbReference type="InterPro" id="IPR051794">
    <property type="entry name" value="PG_Endopeptidase_C40"/>
</dbReference>
<protein>
    <recommendedName>
        <fullName evidence="7">NlpC/P60 domain-containing protein</fullName>
    </recommendedName>
</protein>
<keyword evidence="9" id="KW-1185">Reference proteome</keyword>
<organism evidence="8 9">
    <name type="scientific">Actinoplanes missouriensis (strain ATCC 14538 / DSM 43046 / CBS 188.64 / JCM 3121 / NBRC 102363 / NCIMB 12654 / NRRL B-3342 / UNCC 431)</name>
    <dbReference type="NCBI Taxonomy" id="512565"/>
    <lineage>
        <taxon>Bacteria</taxon>
        <taxon>Bacillati</taxon>
        <taxon>Actinomycetota</taxon>
        <taxon>Actinomycetes</taxon>
        <taxon>Micromonosporales</taxon>
        <taxon>Micromonosporaceae</taxon>
        <taxon>Actinoplanes</taxon>
    </lineage>
</organism>
<gene>
    <name evidence="8" type="ordered locus">AMIS_2040</name>
</gene>
<evidence type="ECO:0000256" key="6">
    <source>
        <dbReference type="SAM" id="SignalP"/>
    </source>
</evidence>
<keyword evidence="2" id="KW-0645">Protease</keyword>
<dbReference type="HOGENOM" id="CLU_034352_0_0_11"/>
<evidence type="ECO:0000259" key="7">
    <source>
        <dbReference type="PROSITE" id="PS51935"/>
    </source>
</evidence>
<evidence type="ECO:0000256" key="4">
    <source>
        <dbReference type="ARBA" id="ARBA00022807"/>
    </source>
</evidence>
<dbReference type="PANTHER" id="PTHR47359">
    <property type="entry name" value="PEPTIDOGLYCAN DL-ENDOPEPTIDASE CWLO"/>
    <property type="match status" value="1"/>
</dbReference>
<evidence type="ECO:0000256" key="1">
    <source>
        <dbReference type="ARBA" id="ARBA00007074"/>
    </source>
</evidence>
<evidence type="ECO:0000256" key="2">
    <source>
        <dbReference type="ARBA" id="ARBA00022670"/>
    </source>
</evidence>
<dbReference type="EMBL" id="AP012319">
    <property type="protein sequence ID" value="BAL85424.1"/>
    <property type="molecule type" value="Genomic_DNA"/>
</dbReference>
<dbReference type="AlphaFoldDB" id="I0GXD7"/>
<accession>I0GXD7</accession>
<feature type="compositionally biased region" description="Low complexity" evidence="5">
    <location>
        <begin position="521"/>
        <end position="594"/>
    </location>
</feature>
<feature type="compositionally biased region" description="Low complexity" evidence="5">
    <location>
        <begin position="77"/>
        <end position="87"/>
    </location>
</feature>
<dbReference type="InterPro" id="IPR038765">
    <property type="entry name" value="Papain-like_cys_pep_sf"/>
</dbReference>
<sequence length="594" mass="61449">MSKALRYGSTRRSRFAPSRLRPFALPAAVLAAIATLFQPIPAMAAPTDPAVPAATTPATSATTSTSIPNSGSRPTQTGTLVLPGSPTGTTTTAALPVTSITGIATSPVVQQVERGRAEIAALGDQLIRVGQDRDITKAQVTTAAQKVLDAQESLRAAQTNAVEAADAAVREAAALPPGTVGSGLLDLESLARLQRGDATAHESAARRLESAQTAAQLALDEQTTSSARFAQLAAEWTKLSGQLTKKQAAQQKLETANATELNAAETTQNATDQALGSQYLTGAEAGRGADPRAIKALEFALAQRGDPYVWSEEGPDQYDCSGLMYAAYRSPGVGYPLTRVSRDQYYQTRDRAVSRYSLLPGDLLFFSSSNSWTGIHHVAMYAGDGMMVEAPRTGLNVRLTPVRWSRLFAATRIFGSIEGDVETPDLGAPDPDEPVTTDPTTPGSPSSTPSKTPVPGTSATPGKTTSPSNPTPSKTTTPPKSPSTSPSKPSDPPKSPSTPPSKPSTPPVDTSTPPTKPSTEPPTSTEPSKPVTEPSTTEPQTQPKPDETTSAPATETTTSSSATKTTSSSSTAESSASADSESVSPSGSSSSSSD</sequence>
<dbReference type="Proteomes" id="UP000007882">
    <property type="component" value="Chromosome"/>
</dbReference>
<dbReference type="Pfam" id="PF00877">
    <property type="entry name" value="NLPC_P60"/>
    <property type="match status" value="1"/>
</dbReference>
<dbReference type="GO" id="GO:0006508">
    <property type="term" value="P:proteolysis"/>
    <property type="evidence" value="ECO:0007669"/>
    <property type="project" value="UniProtKB-KW"/>
</dbReference>
<evidence type="ECO:0000256" key="3">
    <source>
        <dbReference type="ARBA" id="ARBA00022801"/>
    </source>
</evidence>
<feature type="compositionally biased region" description="Polar residues" evidence="5">
    <location>
        <begin position="67"/>
        <end position="76"/>
    </location>
</feature>
<dbReference type="PANTHER" id="PTHR47359:SF3">
    <property type="entry name" value="NLP_P60 DOMAIN-CONTAINING PROTEIN-RELATED"/>
    <property type="match status" value="1"/>
</dbReference>
<dbReference type="PATRIC" id="fig|512565.3.peg.209"/>
<dbReference type="RefSeq" id="WP_014440324.1">
    <property type="nucleotide sequence ID" value="NC_017093.1"/>
</dbReference>
<reference evidence="8 9" key="1">
    <citation type="submission" date="2012-02" db="EMBL/GenBank/DDBJ databases">
        <title>Complete genome sequence of Actinoplanes missouriensis 431 (= NBRC 102363).</title>
        <authorList>
            <person name="Ohnishi Y."/>
            <person name="Ishikawa J."/>
            <person name="Sekine M."/>
            <person name="Hosoyama A."/>
            <person name="Harada T."/>
            <person name="Narita H."/>
            <person name="Hata T."/>
            <person name="Konno Y."/>
            <person name="Tutikane K."/>
            <person name="Fujita N."/>
            <person name="Horinouchi S."/>
            <person name="Hayakawa M."/>
        </authorList>
    </citation>
    <scope>NUCLEOTIDE SEQUENCE [LARGE SCALE GENOMIC DNA]</scope>
    <source>
        <strain evidence="9">ATCC 14538 / DSM 43046 / CBS 188.64 / JCM 3121 / NBRC 102363 / NCIMB 12654 / NRRL B-3342 / UNCC 431</strain>
    </source>
</reference>
<proteinExistence type="inferred from homology"/>
<dbReference type="KEGG" id="ams:AMIS_2040"/>
<feature type="compositionally biased region" description="Pro residues" evidence="5">
    <location>
        <begin position="489"/>
        <end position="506"/>
    </location>
</feature>
<evidence type="ECO:0000313" key="9">
    <source>
        <dbReference type="Proteomes" id="UP000007882"/>
    </source>
</evidence>
<dbReference type="PROSITE" id="PS51935">
    <property type="entry name" value="NLPC_P60"/>
    <property type="match status" value="1"/>
</dbReference>
<dbReference type="eggNOG" id="COG0791">
    <property type="taxonomic scope" value="Bacteria"/>
</dbReference>
<evidence type="ECO:0000313" key="8">
    <source>
        <dbReference type="EMBL" id="BAL85424.1"/>
    </source>
</evidence>
<dbReference type="GO" id="GO:0008234">
    <property type="term" value="F:cysteine-type peptidase activity"/>
    <property type="evidence" value="ECO:0007669"/>
    <property type="project" value="UniProtKB-KW"/>
</dbReference>
<feature type="region of interest" description="Disordered" evidence="5">
    <location>
        <begin position="48"/>
        <end position="87"/>
    </location>
</feature>
<dbReference type="SUPFAM" id="SSF54001">
    <property type="entry name" value="Cysteine proteinases"/>
    <property type="match status" value="1"/>
</dbReference>
<evidence type="ECO:0000256" key="5">
    <source>
        <dbReference type="SAM" id="MobiDB-lite"/>
    </source>
</evidence>
<keyword evidence="4" id="KW-0788">Thiol protease</keyword>
<feature type="signal peptide" evidence="6">
    <location>
        <begin position="1"/>
        <end position="44"/>
    </location>
</feature>
<dbReference type="Gene3D" id="3.90.1720.10">
    <property type="entry name" value="endopeptidase domain like (from Nostoc punctiforme)"/>
    <property type="match status" value="1"/>
</dbReference>
<feature type="compositionally biased region" description="Low complexity" evidence="5">
    <location>
        <begin position="436"/>
        <end position="488"/>
    </location>
</feature>
<dbReference type="STRING" id="512565.AMIS_2040"/>
<dbReference type="InterPro" id="IPR000064">
    <property type="entry name" value="NLP_P60_dom"/>
</dbReference>
<feature type="chain" id="PRO_5003627161" description="NlpC/P60 domain-containing protein" evidence="6">
    <location>
        <begin position="45"/>
        <end position="594"/>
    </location>
</feature>
<feature type="domain" description="NlpC/P60" evidence="7">
    <location>
        <begin position="290"/>
        <end position="415"/>
    </location>
</feature>
<feature type="compositionally biased region" description="Low complexity" evidence="5">
    <location>
        <begin position="48"/>
        <end position="66"/>
    </location>
</feature>
<comment type="similarity">
    <text evidence="1">Belongs to the peptidase C40 family.</text>
</comment>